<dbReference type="Gene3D" id="3.60.130.30">
    <property type="match status" value="1"/>
</dbReference>
<dbReference type="InParanoid" id="A0A0C2WB59"/>
<protein>
    <submittedName>
        <fullName evidence="1">Uncharacterized protein</fullName>
    </submittedName>
</protein>
<gene>
    <name evidence="1" type="ORF">M378DRAFT_93500</name>
</gene>
<dbReference type="Proteomes" id="UP000054549">
    <property type="component" value="Unassembled WGS sequence"/>
</dbReference>
<feature type="non-terminal residue" evidence="1">
    <location>
        <position position="1"/>
    </location>
</feature>
<name>A0A0C2WB59_AMAMK</name>
<keyword evidence="2" id="KW-1185">Reference proteome</keyword>
<dbReference type="AlphaFoldDB" id="A0A0C2WB59"/>
<dbReference type="EMBL" id="KN819241">
    <property type="protein sequence ID" value="KIL53821.1"/>
    <property type="molecule type" value="Genomic_DNA"/>
</dbReference>
<dbReference type="STRING" id="946122.A0A0C2WB59"/>
<organism evidence="1 2">
    <name type="scientific">Amanita muscaria (strain Koide BX008)</name>
    <dbReference type="NCBI Taxonomy" id="946122"/>
    <lineage>
        <taxon>Eukaryota</taxon>
        <taxon>Fungi</taxon>
        <taxon>Dikarya</taxon>
        <taxon>Basidiomycota</taxon>
        <taxon>Agaricomycotina</taxon>
        <taxon>Agaricomycetes</taxon>
        <taxon>Agaricomycetidae</taxon>
        <taxon>Agaricales</taxon>
        <taxon>Pluteineae</taxon>
        <taxon>Amanitaceae</taxon>
        <taxon>Amanita</taxon>
    </lineage>
</organism>
<accession>A0A0C2WB59</accession>
<sequence length="127" mass="14055">FPHRDVANLAQSWCSITPLGNFNPEKGGHLVLWDLGLVVEFPAGSTILIPSALVVHSNTAIQPQEKRFSIVQYAAGGLFRWVQNGCMTDKTLKEMEGCFEAEAQGESQGTRWAEAMDMFTKIEDLRA</sequence>
<proteinExistence type="predicted"/>
<reference evidence="1 2" key="1">
    <citation type="submission" date="2014-04" db="EMBL/GenBank/DDBJ databases">
        <title>Evolutionary Origins and Diversification of the Mycorrhizal Mutualists.</title>
        <authorList>
            <consortium name="DOE Joint Genome Institute"/>
            <consortium name="Mycorrhizal Genomics Consortium"/>
            <person name="Kohler A."/>
            <person name="Kuo A."/>
            <person name="Nagy L.G."/>
            <person name="Floudas D."/>
            <person name="Copeland A."/>
            <person name="Barry K.W."/>
            <person name="Cichocki N."/>
            <person name="Veneault-Fourrey C."/>
            <person name="LaButti K."/>
            <person name="Lindquist E.A."/>
            <person name="Lipzen A."/>
            <person name="Lundell T."/>
            <person name="Morin E."/>
            <person name="Murat C."/>
            <person name="Riley R."/>
            <person name="Ohm R."/>
            <person name="Sun H."/>
            <person name="Tunlid A."/>
            <person name="Henrissat B."/>
            <person name="Grigoriev I.V."/>
            <person name="Hibbett D.S."/>
            <person name="Martin F."/>
        </authorList>
    </citation>
    <scope>NUCLEOTIDE SEQUENCE [LARGE SCALE GENOMIC DNA]</scope>
    <source>
        <strain evidence="1 2">Koide BX008</strain>
    </source>
</reference>
<dbReference type="HOGENOM" id="CLU_031314_0_1_1"/>
<evidence type="ECO:0000313" key="2">
    <source>
        <dbReference type="Proteomes" id="UP000054549"/>
    </source>
</evidence>
<evidence type="ECO:0000313" key="1">
    <source>
        <dbReference type="EMBL" id="KIL53821.1"/>
    </source>
</evidence>
<dbReference type="OrthoDB" id="3202607at2759"/>